<dbReference type="PANTHER" id="PTHR36928:SF1">
    <property type="entry name" value="PHOSPHATASE YCDX-RELATED"/>
    <property type="match status" value="1"/>
</dbReference>
<dbReference type="GO" id="GO:0005829">
    <property type="term" value="C:cytosol"/>
    <property type="evidence" value="ECO:0007669"/>
    <property type="project" value="TreeGrafter"/>
</dbReference>
<dbReference type="GO" id="GO:0008270">
    <property type="term" value="F:zinc ion binding"/>
    <property type="evidence" value="ECO:0007669"/>
    <property type="project" value="TreeGrafter"/>
</dbReference>
<feature type="domain" description="Polymerase/histidinol phosphatase N-terminal" evidence="1">
    <location>
        <begin position="3"/>
        <end position="76"/>
    </location>
</feature>
<evidence type="ECO:0000313" key="3">
    <source>
        <dbReference type="Proteomes" id="UP000256304"/>
    </source>
</evidence>
<sequence length="242" mass="27404">MLMDLHTHSSYSDGKNTPEEMIQTAIELGYEGVAVTDHVWRTSAWVPDYAEHLEQLKTNFRGLIRVYSGIEAKVLTLDGDIDANVSFLPLVDLVLGSFHRIPRPQGFYSKTNDAHISRNVIVEHWFESFCRMLDNPQVDIIAHPLSELKEFGIESRQLPIKELVDLIGVSGKILEINVRYNSLDEPIIRVAAEQGIPTLVSSDSHSVADMVKNSVFVKELSNRGFQTIDIERYIRNKKASQK</sequence>
<reference evidence="2 3" key="1">
    <citation type="submission" date="2018-08" db="EMBL/GenBank/DDBJ databases">
        <title>Genomic Encyclopedia of Type Strains, Phase III (KMG-III): the genomes of soil and plant-associated and newly described type strains.</title>
        <authorList>
            <person name="Whitman W."/>
        </authorList>
    </citation>
    <scope>NUCLEOTIDE SEQUENCE [LARGE SCALE GENOMIC DNA]</scope>
    <source>
        <strain evidence="2 3">CGMCC 1.10966</strain>
    </source>
</reference>
<dbReference type="InterPro" id="IPR016195">
    <property type="entry name" value="Pol/histidinol_Pase-like"/>
</dbReference>
<evidence type="ECO:0000259" key="1">
    <source>
        <dbReference type="SMART" id="SM00481"/>
    </source>
</evidence>
<dbReference type="InterPro" id="IPR004013">
    <property type="entry name" value="PHP_dom"/>
</dbReference>
<dbReference type="Proteomes" id="UP000256304">
    <property type="component" value="Unassembled WGS sequence"/>
</dbReference>
<dbReference type="InterPro" id="IPR003141">
    <property type="entry name" value="Pol/His_phosphatase_N"/>
</dbReference>
<dbReference type="AlphaFoldDB" id="A0A3D9SCC5"/>
<protein>
    <submittedName>
        <fullName evidence="2">DNA polymerase (Family 10)</fullName>
    </submittedName>
</protein>
<dbReference type="PANTHER" id="PTHR36928">
    <property type="entry name" value="PHOSPHATASE YCDX-RELATED"/>
    <property type="match status" value="1"/>
</dbReference>
<proteinExistence type="predicted"/>
<name>A0A3D9SCC5_9BACL</name>
<dbReference type="EMBL" id="QTTN01000004">
    <property type="protein sequence ID" value="REE91547.1"/>
    <property type="molecule type" value="Genomic_DNA"/>
</dbReference>
<dbReference type="SUPFAM" id="SSF89550">
    <property type="entry name" value="PHP domain-like"/>
    <property type="match status" value="1"/>
</dbReference>
<dbReference type="Gene3D" id="3.20.20.140">
    <property type="entry name" value="Metal-dependent hydrolases"/>
    <property type="match status" value="1"/>
</dbReference>
<gene>
    <name evidence="2" type="ORF">A8990_10454</name>
</gene>
<keyword evidence="3" id="KW-1185">Reference proteome</keyword>
<dbReference type="OrthoDB" id="9808747at2"/>
<accession>A0A3D9SCC5</accession>
<dbReference type="SMART" id="SM00481">
    <property type="entry name" value="POLIIIAc"/>
    <property type="match status" value="1"/>
</dbReference>
<dbReference type="InterPro" id="IPR050243">
    <property type="entry name" value="PHP_phosphatase"/>
</dbReference>
<dbReference type="GO" id="GO:0042578">
    <property type="term" value="F:phosphoric ester hydrolase activity"/>
    <property type="evidence" value="ECO:0007669"/>
    <property type="project" value="TreeGrafter"/>
</dbReference>
<organism evidence="2 3">
    <name type="scientific">Paenibacillus taihuensis</name>
    <dbReference type="NCBI Taxonomy" id="1156355"/>
    <lineage>
        <taxon>Bacteria</taxon>
        <taxon>Bacillati</taxon>
        <taxon>Bacillota</taxon>
        <taxon>Bacilli</taxon>
        <taxon>Bacillales</taxon>
        <taxon>Paenibacillaceae</taxon>
        <taxon>Paenibacillus</taxon>
    </lineage>
</organism>
<dbReference type="RefSeq" id="WP_116187895.1">
    <property type="nucleotide sequence ID" value="NZ_QTTN01000004.1"/>
</dbReference>
<dbReference type="Pfam" id="PF02811">
    <property type="entry name" value="PHP"/>
    <property type="match status" value="1"/>
</dbReference>
<comment type="caution">
    <text evidence="2">The sequence shown here is derived from an EMBL/GenBank/DDBJ whole genome shotgun (WGS) entry which is preliminary data.</text>
</comment>
<evidence type="ECO:0000313" key="2">
    <source>
        <dbReference type="EMBL" id="REE91547.1"/>
    </source>
</evidence>